<reference evidence="3" key="1">
    <citation type="submission" date="2007-05" db="EMBL/GenBank/DDBJ databases">
        <title>Complete sequence of Thermotoga petrophila RKU-1.</title>
        <authorList>
            <consortium name="US DOE Joint Genome Institute"/>
            <person name="Copeland A."/>
            <person name="Lucas S."/>
            <person name="Lapidus A."/>
            <person name="Barry K."/>
            <person name="Glavina del Rio T."/>
            <person name="Dalin E."/>
            <person name="Tice H."/>
            <person name="Pitluck S."/>
            <person name="Sims D."/>
            <person name="Brettin T."/>
            <person name="Bruce D."/>
            <person name="Detter J.C."/>
            <person name="Han C."/>
            <person name="Tapia R."/>
            <person name="Schmutz J."/>
            <person name="Larimer F."/>
            <person name="Land M."/>
            <person name="Hauser L."/>
            <person name="Kyrpides N."/>
            <person name="Mikhailova N."/>
            <person name="Nelson K."/>
            <person name="Gogarten J.P."/>
            <person name="Noll K."/>
            <person name="Richardson P."/>
        </authorList>
    </citation>
    <scope>NUCLEOTIDE SEQUENCE [LARGE SCALE GENOMIC DNA]</scope>
    <source>
        <strain evidence="3">ATCC BAA-488 / DSM 13995 / JCM 10881 / RKU-1</strain>
    </source>
</reference>
<dbReference type="RefSeq" id="WP_011942873.1">
    <property type="nucleotide sequence ID" value="NC_009486.1"/>
</dbReference>
<reference evidence="2 3" key="2">
    <citation type="journal article" date="2009" name="Proc. Natl. Acad. Sci. U.S.A.">
        <title>On the chimeric nature, thermophilic origin, and phylogenetic placement of the Thermotogales.</title>
        <authorList>
            <person name="Zhaxybayeva O."/>
            <person name="Swithers K.S."/>
            <person name="Lapierre P."/>
            <person name="Fournier G.P."/>
            <person name="Bickhart D.M."/>
            <person name="DeBoy R.T."/>
            <person name="Nelson K.E."/>
            <person name="Nesbo C.L."/>
            <person name="Doolittle W.F."/>
            <person name="Gogarten J.P."/>
            <person name="Noll K.M."/>
        </authorList>
    </citation>
    <scope>NUCLEOTIDE SEQUENCE [LARGE SCALE GENOMIC DNA]</scope>
    <source>
        <strain evidence="3">ATCC BAA-488 / DSM 13995 / JCM 10881 / RKU-1</strain>
    </source>
</reference>
<dbReference type="Proteomes" id="UP000006558">
    <property type="component" value="Chromosome"/>
</dbReference>
<dbReference type="KEGG" id="tpt:Tpet_0190"/>
<dbReference type="InterPro" id="IPR037522">
    <property type="entry name" value="HD_GYP_dom"/>
</dbReference>
<dbReference type="NCBIfam" id="TIGR00277">
    <property type="entry name" value="HDIG"/>
    <property type="match status" value="1"/>
</dbReference>
<evidence type="ECO:0000259" key="1">
    <source>
        <dbReference type="PROSITE" id="PS51832"/>
    </source>
</evidence>
<dbReference type="InterPro" id="IPR052020">
    <property type="entry name" value="Cyclic_di-GMP/3'3'-cGAMP_PDE"/>
</dbReference>
<dbReference type="AlphaFoldDB" id="A5IJ46"/>
<proteinExistence type="predicted"/>
<dbReference type="PROSITE" id="PS51832">
    <property type="entry name" value="HD_GYP"/>
    <property type="match status" value="1"/>
</dbReference>
<dbReference type="GO" id="GO:0016787">
    <property type="term" value="F:hydrolase activity"/>
    <property type="evidence" value="ECO:0007669"/>
    <property type="project" value="UniProtKB-KW"/>
</dbReference>
<name>A5IJ46_THEP1</name>
<dbReference type="PANTHER" id="PTHR45228">
    <property type="entry name" value="CYCLIC DI-GMP PHOSPHODIESTERASE TM_0186-RELATED"/>
    <property type="match status" value="1"/>
</dbReference>
<organism evidence="2 3">
    <name type="scientific">Thermotoga petrophila (strain ATCC BAA-488 / DSM 13995 / JCM 10881 / RKU-1)</name>
    <dbReference type="NCBI Taxonomy" id="390874"/>
    <lineage>
        <taxon>Bacteria</taxon>
        <taxon>Thermotogati</taxon>
        <taxon>Thermotogota</taxon>
        <taxon>Thermotogae</taxon>
        <taxon>Thermotogales</taxon>
        <taxon>Thermotogaceae</taxon>
        <taxon>Thermotoga</taxon>
    </lineage>
</organism>
<gene>
    <name evidence="2" type="ordered locus">Tpet_0190</name>
</gene>
<protein>
    <submittedName>
        <fullName evidence="2">Metal dependent phosphohydrolase</fullName>
    </submittedName>
</protein>
<dbReference type="STRING" id="390874.Tpet_0190"/>
<dbReference type="InterPro" id="IPR003607">
    <property type="entry name" value="HD/PDEase_dom"/>
</dbReference>
<dbReference type="CDD" id="cd00077">
    <property type="entry name" value="HDc"/>
    <property type="match status" value="1"/>
</dbReference>
<dbReference type="SUPFAM" id="SSF109604">
    <property type="entry name" value="HD-domain/PDEase-like"/>
    <property type="match status" value="1"/>
</dbReference>
<dbReference type="HOGENOM" id="CLU_081823_0_0_0"/>
<evidence type="ECO:0000313" key="2">
    <source>
        <dbReference type="EMBL" id="ABQ46219.1"/>
    </source>
</evidence>
<dbReference type="InterPro" id="IPR006675">
    <property type="entry name" value="HDIG_dom"/>
</dbReference>
<feature type="domain" description="HD-GYP" evidence="1">
    <location>
        <begin position="88"/>
        <end position="279"/>
    </location>
</feature>
<dbReference type="SMART" id="SM00471">
    <property type="entry name" value="HDc"/>
    <property type="match status" value="1"/>
</dbReference>
<dbReference type="Pfam" id="PF13487">
    <property type="entry name" value="HD_5"/>
    <property type="match status" value="1"/>
</dbReference>
<dbReference type="PANTHER" id="PTHR45228:SF4">
    <property type="entry name" value="LIPOPROTEIN"/>
    <property type="match status" value="1"/>
</dbReference>
<dbReference type="eggNOG" id="COG2206">
    <property type="taxonomic scope" value="Bacteria"/>
</dbReference>
<dbReference type="EMBL" id="CP000702">
    <property type="protein sequence ID" value="ABQ46219.1"/>
    <property type="molecule type" value="Genomic_DNA"/>
</dbReference>
<accession>A5IJ46</accession>
<dbReference type="Gene3D" id="1.10.3210.10">
    <property type="entry name" value="Hypothetical protein af1432"/>
    <property type="match status" value="1"/>
</dbReference>
<evidence type="ECO:0000313" key="3">
    <source>
        <dbReference type="Proteomes" id="UP000006558"/>
    </source>
</evidence>
<sequence>MKCFFESEEFEKAVEKIDRLYEKVDSMEEAEIAFLKEKKPFQGVAVVKEETYTVYKAGKKLVEFEDPEKATSMAYALAGEKLLSGNWVRRMVSGLLQAMIVLMEIEDENGWSHSQRVARLAERVGKKLGLSEEKLSLLREYAMLHDVGKIGIEQLMLYTPTRIRIFEQYPQDHTIMGSVFLASLEVLWDVVPIVRHHHENWDGTGYPDGLKGEEIPLEARIISVCDYYDVLTNFVSSEWEGRTKTHEEALEIIKKEAGKKFDPKVVEAFLEIFSDEAVE</sequence>
<keyword evidence="2" id="KW-0378">Hydrolase</keyword>